<sequence>TLGLSAPRKVQHGDGGDGADWSPVHQCATAPSDPSAAGVSLPHSSLHVKLADVPEVFRERYVLSGYRQTDHSWRYYFLTLFQRHNESINVWTHLLTALIILVKCQEISQTVDFLRDPHAQPLFIILLTTFITLSFSALAHLLSAKSELSFFTFYFLDYFGVAVYQYGCAVAHYYYVIEEEWHSRVRGFYLPTAAFLSWLTCFGCCYGRYASLDMPKFANKLFQLVPCSLAYCLDTSPVVHRIYKCYQTGCSDPAVSYHFYILILFVVSAYFFSFPHPESLFTGRCDFIGQGHQIFHVLMAACALMQIAALRMDFSERRPLYERLHGDLAHDAVALFIFTTCCSALTVFYVRKRVKASLCTKQD</sequence>
<evidence type="ECO:0000256" key="5">
    <source>
        <dbReference type="ARBA" id="ARBA00022665"/>
    </source>
</evidence>
<dbReference type="AlphaFoldDB" id="A0A8C6SNE5"/>
<keyword evidence="6 15" id="KW-0812">Transmembrane</keyword>
<feature type="transmembrane region" description="Helical" evidence="15">
    <location>
        <begin position="294"/>
        <end position="312"/>
    </location>
</feature>
<proteinExistence type="inferred from homology"/>
<keyword evidence="8" id="KW-0896">Oogenesis</keyword>
<comment type="subcellular location">
    <subcellularLocation>
        <location evidence="1">Cell membrane</location>
        <topology evidence="1">Multi-pass membrane protein</topology>
    </subcellularLocation>
</comment>
<accession>A0A8C6SNE5</accession>
<reference evidence="16" key="1">
    <citation type="submission" date="2025-08" db="UniProtKB">
        <authorList>
            <consortium name="Ensembl"/>
        </authorList>
    </citation>
    <scope>IDENTIFICATION</scope>
</reference>
<evidence type="ECO:0000313" key="17">
    <source>
        <dbReference type="Proteomes" id="UP000694523"/>
    </source>
</evidence>
<evidence type="ECO:0000256" key="11">
    <source>
        <dbReference type="ARBA" id="ARBA00023136"/>
    </source>
</evidence>
<name>A0A8C6SNE5_9GOBI</name>
<evidence type="ECO:0000256" key="12">
    <source>
        <dbReference type="ARBA" id="ARBA00023170"/>
    </source>
</evidence>
<evidence type="ECO:0000256" key="6">
    <source>
        <dbReference type="ARBA" id="ARBA00022692"/>
    </source>
</evidence>
<keyword evidence="4" id="KW-1003">Cell membrane</keyword>
<feature type="binding site" evidence="13">
    <location>
        <position position="292"/>
    </location>
    <ligand>
        <name>Zn(2+)</name>
        <dbReference type="ChEBI" id="CHEBI:29105"/>
    </ligand>
</feature>
<evidence type="ECO:0000256" key="4">
    <source>
        <dbReference type="ARBA" id="ARBA00022475"/>
    </source>
</evidence>
<evidence type="ECO:0000256" key="10">
    <source>
        <dbReference type="ARBA" id="ARBA00023121"/>
    </source>
</evidence>
<keyword evidence="13" id="KW-0479">Metal-binding</keyword>
<evidence type="ECO:0000256" key="1">
    <source>
        <dbReference type="ARBA" id="ARBA00004651"/>
    </source>
</evidence>
<evidence type="ECO:0000256" key="14">
    <source>
        <dbReference type="SAM" id="MobiDB-lite"/>
    </source>
</evidence>
<feature type="transmembrane region" description="Helical" evidence="15">
    <location>
        <begin position="188"/>
        <end position="209"/>
    </location>
</feature>
<keyword evidence="17" id="KW-1185">Reference proteome</keyword>
<dbReference type="Proteomes" id="UP000694523">
    <property type="component" value="Unplaced"/>
</dbReference>
<reference evidence="16" key="2">
    <citation type="submission" date="2025-09" db="UniProtKB">
        <authorList>
            <consortium name="Ensembl"/>
        </authorList>
    </citation>
    <scope>IDENTIFICATION</scope>
</reference>
<feature type="binding site" evidence="13">
    <location>
        <position position="140"/>
    </location>
    <ligand>
        <name>Zn(2+)</name>
        <dbReference type="ChEBI" id="CHEBI:29105"/>
    </ligand>
</feature>
<keyword evidence="12" id="KW-0675">Receptor</keyword>
<feature type="transmembrane region" description="Helical" evidence="15">
    <location>
        <begin position="332"/>
        <end position="350"/>
    </location>
</feature>
<evidence type="ECO:0000256" key="7">
    <source>
        <dbReference type="ARBA" id="ARBA00022782"/>
    </source>
</evidence>
<evidence type="ECO:0000256" key="15">
    <source>
        <dbReference type="SAM" id="Phobius"/>
    </source>
</evidence>
<feature type="transmembrane region" description="Helical" evidence="15">
    <location>
        <begin position="154"/>
        <end position="176"/>
    </location>
</feature>
<keyword evidence="9 15" id="KW-1133">Transmembrane helix</keyword>
<feature type="binding site" evidence="13">
    <location>
        <position position="296"/>
    </location>
    <ligand>
        <name>Zn(2+)</name>
        <dbReference type="ChEBI" id="CHEBI:29105"/>
    </ligand>
</feature>
<feature type="transmembrane region" description="Helical" evidence="15">
    <location>
        <begin position="122"/>
        <end position="142"/>
    </location>
</feature>
<dbReference type="PANTHER" id="PTHR20855">
    <property type="entry name" value="ADIPOR/PROGESTIN RECEPTOR-RELATED"/>
    <property type="match status" value="1"/>
</dbReference>
<dbReference type="GO" id="GO:0005886">
    <property type="term" value="C:plasma membrane"/>
    <property type="evidence" value="ECO:0007669"/>
    <property type="project" value="UniProtKB-SubCell"/>
</dbReference>
<protein>
    <submittedName>
        <fullName evidence="16">Progestin and adipoQ receptor family member VII, b</fullName>
    </submittedName>
</protein>
<evidence type="ECO:0000256" key="8">
    <source>
        <dbReference type="ARBA" id="ARBA00022943"/>
    </source>
</evidence>
<dbReference type="GO" id="GO:0048477">
    <property type="term" value="P:oogenesis"/>
    <property type="evidence" value="ECO:0007669"/>
    <property type="project" value="UniProtKB-KW"/>
</dbReference>
<evidence type="ECO:0000313" key="16">
    <source>
        <dbReference type="Ensembl" id="ENSNMLP00000008449.1"/>
    </source>
</evidence>
<keyword evidence="3" id="KW-0217">Developmental protein</keyword>
<feature type="transmembrane region" description="Helical" evidence="15">
    <location>
        <begin position="255"/>
        <end position="273"/>
    </location>
</feature>
<dbReference type="PANTHER" id="PTHR20855:SF41">
    <property type="entry name" value="MEMBRANE PROGESTIN RECEPTOR ALPHA"/>
    <property type="match status" value="1"/>
</dbReference>
<keyword evidence="7" id="KW-0221">Differentiation</keyword>
<feature type="region of interest" description="Disordered" evidence="14">
    <location>
        <begin position="1"/>
        <end position="38"/>
    </location>
</feature>
<dbReference type="Pfam" id="PF03006">
    <property type="entry name" value="HlyIII"/>
    <property type="match status" value="1"/>
</dbReference>
<organism evidence="16 17">
    <name type="scientific">Neogobius melanostomus</name>
    <name type="common">round goby</name>
    <dbReference type="NCBI Taxonomy" id="47308"/>
    <lineage>
        <taxon>Eukaryota</taxon>
        <taxon>Metazoa</taxon>
        <taxon>Chordata</taxon>
        <taxon>Craniata</taxon>
        <taxon>Vertebrata</taxon>
        <taxon>Euteleostomi</taxon>
        <taxon>Actinopterygii</taxon>
        <taxon>Neopterygii</taxon>
        <taxon>Teleostei</taxon>
        <taxon>Neoteleostei</taxon>
        <taxon>Acanthomorphata</taxon>
        <taxon>Gobiaria</taxon>
        <taxon>Gobiiformes</taxon>
        <taxon>Gobioidei</taxon>
        <taxon>Gobiidae</taxon>
        <taxon>Benthophilinae</taxon>
        <taxon>Neogobiini</taxon>
        <taxon>Neogobius</taxon>
    </lineage>
</organism>
<dbReference type="GO" id="GO:0005496">
    <property type="term" value="F:steroid binding"/>
    <property type="evidence" value="ECO:0007669"/>
    <property type="project" value="UniProtKB-KW"/>
</dbReference>
<dbReference type="Ensembl" id="ENSNMLT00000009597.1">
    <property type="protein sequence ID" value="ENSNMLP00000008449.1"/>
    <property type="gene ID" value="ENSNMLG00000005985.1"/>
</dbReference>
<evidence type="ECO:0000256" key="3">
    <source>
        <dbReference type="ARBA" id="ARBA00022473"/>
    </source>
</evidence>
<dbReference type="InterPro" id="IPR004254">
    <property type="entry name" value="AdipoR/HlyIII-related"/>
</dbReference>
<keyword evidence="11 15" id="KW-0472">Membrane</keyword>
<keyword evidence="5" id="KW-0754">Steroid-binding</keyword>
<keyword evidence="13" id="KW-0862">Zinc</keyword>
<dbReference type="GO" id="GO:0046872">
    <property type="term" value="F:metal ion binding"/>
    <property type="evidence" value="ECO:0007669"/>
    <property type="project" value="UniProtKB-KW"/>
</dbReference>
<dbReference type="GO" id="GO:0003707">
    <property type="term" value="F:nuclear steroid receptor activity"/>
    <property type="evidence" value="ECO:0007669"/>
    <property type="project" value="TreeGrafter"/>
</dbReference>
<evidence type="ECO:0000256" key="2">
    <source>
        <dbReference type="ARBA" id="ARBA00007018"/>
    </source>
</evidence>
<evidence type="ECO:0000256" key="9">
    <source>
        <dbReference type="ARBA" id="ARBA00022989"/>
    </source>
</evidence>
<evidence type="ECO:0000256" key="13">
    <source>
        <dbReference type="PIRSR" id="PIRSR604254-1"/>
    </source>
</evidence>
<comment type="similarity">
    <text evidence="2">Belongs to the ADIPOR family.</text>
</comment>
<keyword evidence="10" id="KW-0446">Lipid-binding</keyword>